<dbReference type="EMBL" id="JACXVP010000012">
    <property type="protein sequence ID" value="KAG5573270.1"/>
    <property type="molecule type" value="Genomic_DNA"/>
</dbReference>
<dbReference type="AlphaFoldDB" id="A0A9J5WEG1"/>
<keyword evidence="1" id="KW-0472">Membrane</keyword>
<gene>
    <name evidence="2" type="ORF">H5410_063036</name>
</gene>
<organism evidence="2 3">
    <name type="scientific">Solanum commersonii</name>
    <name type="common">Commerson's wild potato</name>
    <name type="synonym">Commerson's nightshade</name>
    <dbReference type="NCBI Taxonomy" id="4109"/>
    <lineage>
        <taxon>Eukaryota</taxon>
        <taxon>Viridiplantae</taxon>
        <taxon>Streptophyta</taxon>
        <taxon>Embryophyta</taxon>
        <taxon>Tracheophyta</taxon>
        <taxon>Spermatophyta</taxon>
        <taxon>Magnoliopsida</taxon>
        <taxon>eudicotyledons</taxon>
        <taxon>Gunneridae</taxon>
        <taxon>Pentapetalae</taxon>
        <taxon>asterids</taxon>
        <taxon>lamiids</taxon>
        <taxon>Solanales</taxon>
        <taxon>Solanaceae</taxon>
        <taxon>Solanoideae</taxon>
        <taxon>Solaneae</taxon>
        <taxon>Solanum</taxon>
    </lineage>
</organism>
<feature type="transmembrane region" description="Helical" evidence="1">
    <location>
        <begin position="12"/>
        <end position="31"/>
    </location>
</feature>
<feature type="transmembrane region" description="Helical" evidence="1">
    <location>
        <begin position="43"/>
        <end position="61"/>
    </location>
</feature>
<sequence>MILMIDGNGLRVFLVHWMVLTFPLELKQYISQDTKHGKEIYQLMSWGFVIEISISFMYYLVGKDHRWSQDLCYLRNELKVPQGNYYLCDGGYTNGNGFCLPTEYIDIG</sequence>
<keyword evidence="1" id="KW-0812">Transmembrane</keyword>
<reference evidence="2 3" key="1">
    <citation type="submission" date="2020-09" db="EMBL/GenBank/DDBJ databases">
        <title>De no assembly of potato wild relative species, Solanum commersonii.</title>
        <authorList>
            <person name="Cho K."/>
        </authorList>
    </citation>
    <scope>NUCLEOTIDE SEQUENCE [LARGE SCALE GENOMIC DNA]</scope>
    <source>
        <strain evidence="2">LZ3.2</strain>
        <tissue evidence="2">Leaf</tissue>
    </source>
</reference>
<dbReference type="Proteomes" id="UP000824120">
    <property type="component" value="Chromosome 12"/>
</dbReference>
<comment type="caution">
    <text evidence="2">The sequence shown here is derived from an EMBL/GenBank/DDBJ whole genome shotgun (WGS) entry which is preliminary data.</text>
</comment>
<evidence type="ECO:0000313" key="2">
    <source>
        <dbReference type="EMBL" id="KAG5573270.1"/>
    </source>
</evidence>
<protein>
    <recommendedName>
        <fullName evidence="4">DDE Tnp4 domain-containing protein</fullName>
    </recommendedName>
</protein>
<keyword evidence="3" id="KW-1185">Reference proteome</keyword>
<evidence type="ECO:0000256" key="1">
    <source>
        <dbReference type="SAM" id="Phobius"/>
    </source>
</evidence>
<dbReference type="OrthoDB" id="1737193at2759"/>
<evidence type="ECO:0008006" key="4">
    <source>
        <dbReference type="Google" id="ProtNLM"/>
    </source>
</evidence>
<name>A0A9J5WEG1_SOLCO</name>
<keyword evidence="1" id="KW-1133">Transmembrane helix</keyword>
<accession>A0A9J5WEG1</accession>
<proteinExistence type="predicted"/>
<evidence type="ECO:0000313" key="3">
    <source>
        <dbReference type="Proteomes" id="UP000824120"/>
    </source>
</evidence>